<evidence type="ECO:0000313" key="1">
    <source>
        <dbReference type="EMBL" id="MCI03160.1"/>
    </source>
</evidence>
<evidence type="ECO:0000313" key="2">
    <source>
        <dbReference type="Proteomes" id="UP000265520"/>
    </source>
</evidence>
<accession>A0A392NVC5</accession>
<dbReference type="Proteomes" id="UP000265520">
    <property type="component" value="Unassembled WGS sequence"/>
</dbReference>
<dbReference type="SUPFAM" id="SSF52058">
    <property type="entry name" value="L domain-like"/>
    <property type="match status" value="1"/>
</dbReference>
<dbReference type="InterPro" id="IPR032675">
    <property type="entry name" value="LRR_dom_sf"/>
</dbReference>
<organism evidence="1 2">
    <name type="scientific">Trifolium medium</name>
    <dbReference type="NCBI Taxonomy" id="97028"/>
    <lineage>
        <taxon>Eukaryota</taxon>
        <taxon>Viridiplantae</taxon>
        <taxon>Streptophyta</taxon>
        <taxon>Embryophyta</taxon>
        <taxon>Tracheophyta</taxon>
        <taxon>Spermatophyta</taxon>
        <taxon>Magnoliopsida</taxon>
        <taxon>eudicotyledons</taxon>
        <taxon>Gunneridae</taxon>
        <taxon>Pentapetalae</taxon>
        <taxon>rosids</taxon>
        <taxon>fabids</taxon>
        <taxon>Fabales</taxon>
        <taxon>Fabaceae</taxon>
        <taxon>Papilionoideae</taxon>
        <taxon>50 kb inversion clade</taxon>
        <taxon>NPAAA clade</taxon>
        <taxon>Hologalegina</taxon>
        <taxon>IRL clade</taxon>
        <taxon>Trifolieae</taxon>
        <taxon>Trifolium</taxon>
    </lineage>
</organism>
<feature type="non-terminal residue" evidence="1">
    <location>
        <position position="261"/>
    </location>
</feature>
<dbReference type="AlphaFoldDB" id="A0A392NVC5"/>
<comment type="caution">
    <text evidence="1">The sequence shown here is derived from an EMBL/GenBank/DDBJ whole genome shotgun (WGS) entry which is preliminary data.</text>
</comment>
<reference evidence="1 2" key="1">
    <citation type="journal article" date="2018" name="Front. Plant Sci.">
        <title>Red Clover (Trifolium pratense) and Zigzag Clover (T. medium) - A Picture of Genomic Similarities and Differences.</title>
        <authorList>
            <person name="Dluhosova J."/>
            <person name="Istvanek J."/>
            <person name="Nedelnik J."/>
            <person name="Repkova J."/>
        </authorList>
    </citation>
    <scope>NUCLEOTIDE SEQUENCE [LARGE SCALE GENOMIC DNA]</scope>
    <source>
        <strain evidence="2">cv. 10/8</strain>
        <tissue evidence="1">Leaf</tissue>
    </source>
</reference>
<protein>
    <submittedName>
        <fullName evidence="1">Disease resistance protein</fullName>
    </submittedName>
</protein>
<sequence>SLSSLHELRLDGSNVEELPASIKYLSELEVQSLDNCSKLRCLPELPSSIKEFQADNCTSLVTVSTLKTFSLSMIGSKKCISFKNSTKMVLDGPSLDRIMEDVVLTMKSAAFHNISVRNNAAHTHSFNYNSAQVCLPGCRVPSQFKYRSTDSSITINVSNMIGFMLSVVVSPSNRTQQHGYLVGILCQCYYDDRWELGGKYRWNHKLTTNLEMDHVFVWIDPFQSRSIIRSHEKRIHFEFCITTYTSSGKELGGLLNIKECG</sequence>
<name>A0A392NVC5_9FABA</name>
<dbReference type="EMBL" id="LXQA010051342">
    <property type="protein sequence ID" value="MCI03160.1"/>
    <property type="molecule type" value="Genomic_DNA"/>
</dbReference>
<dbReference type="Gene3D" id="3.80.10.10">
    <property type="entry name" value="Ribonuclease Inhibitor"/>
    <property type="match status" value="1"/>
</dbReference>
<proteinExistence type="predicted"/>
<feature type="non-terminal residue" evidence="1">
    <location>
        <position position="1"/>
    </location>
</feature>
<keyword evidence="2" id="KW-1185">Reference proteome</keyword>